<evidence type="ECO:0000313" key="3">
    <source>
        <dbReference type="EMBL" id="MBA9079778.1"/>
    </source>
</evidence>
<feature type="domain" description="Calcineurin-like phosphoesterase" evidence="2">
    <location>
        <begin position="62"/>
        <end position="230"/>
    </location>
</feature>
<evidence type="ECO:0000313" key="4">
    <source>
        <dbReference type="Proteomes" id="UP000563094"/>
    </source>
</evidence>
<dbReference type="InterPro" id="IPR051918">
    <property type="entry name" value="STPP_CPPED1"/>
</dbReference>
<dbReference type="Gene3D" id="3.60.21.10">
    <property type="match status" value="1"/>
</dbReference>
<dbReference type="PROSITE" id="PS51257">
    <property type="entry name" value="PROKAR_LIPOPROTEIN"/>
    <property type="match status" value="1"/>
</dbReference>
<dbReference type="PANTHER" id="PTHR43143:SF1">
    <property type="entry name" value="SERINE_THREONINE-PROTEIN PHOSPHATASE CPPED1"/>
    <property type="match status" value="1"/>
</dbReference>
<evidence type="ECO:0000259" key="2">
    <source>
        <dbReference type="Pfam" id="PF00149"/>
    </source>
</evidence>
<dbReference type="RefSeq" id="WP_182514523.1">
    <property type="nucleotide sequence ID" value="NZ_JACJIQ010000030.1"/>
</dbReference>
<accession>A0A839GZC1</accession>
<reference evidence="3 4" key="1">
    <citation type="submission" date="2020-08" db="EMBL/GenBank/DDBJ databases">
        <title>Genomic Encyclopedia of Type Strains, Phase IV (KMG-IV): sequencing the most valuable type-strain genomes for metagenomic binning, comparative biology and taxonomic classification.</title>
        <authorList>
            <person name="Goeker M."/>
        </authorList>
    </citation>
    <scope>NUCLEOTIDE SEQUENCE [LARGE SCALE GENOMIC DNA]</scope>
    <source>
        <strain evidence="3 4">DSM 29854</strain>
    </source>
</reference>
<name>A0A839GZC1_9BACT</name>
<evidence type="ECO:0000256" key="1">
    <source>
        <dbReference type="SAM" id="SignalP"/>
    </source>
</evidence>
<proteinExistence type="predicted"/>
<dbReference type="AlphaFoldDB" id="A0A839GZC1"/>
<protein>
    <submittedName>
        <fullName evidence="3">3',5'-cyclic AMP phosphodiesterase CpdA</fullName>
    </submittedName>
</protein>
<sequence>MKHTYLRLLCGWLLSLSLLSFSSCDLFEYHPYEGNIEFKNLTAEHVARIKATESSLSPLTPLRFAFISDTQGFFAETKDMVNDINRRDVAFVLHGGDLTNYAFTDEFERMHRELAKLKVPYVTVIGNHDCLGEGPKLYQRMYGPLNHSFTYGKNKFIFLNTNFLEFNESVPDVNWLQQELQNAPGTPNKFVISHISPDNGEANPHKERAYSLLMRQYDVKLSLHGHTHNYRADQLYDDGILYVTTASADKRSYVLVTVLGDQVTYEKIDF</sequence>
<dbReference type="Proteomes" id="UP000563094">
    <property type="component" value="Unassembled WGS sequence"/>
</dbReference>
<dbReference type="InterPro" id="IPR004843">
    <property type="entry name" value="Calcineurin-like_PHP"/>
</dbReference>
<feature type="chain" id="PRO_5032352866" evidence="1">
    <location>
        <begin position="23"/>
        <end position="270"/>
    </location>
</feature>
<dbReference type="PANTHER" id="PTHR43143">
    <property type="entry name" value="METALLOPHOSPHOESTERASE, CALCINEURIN SUPERFAMILY"/>
    <property type="match status" value="1"/>
</dbReference>
<dbReference type="Pfam" id="PF00149">
    <property type="entry name" value="Metallophos"/>
    <property type="match status" value="1"/>
</dbReference>
<comment type="caution">
    <text evidence="3">The sequence shown here is derived from an EMBL/GenBank/DDBJ whole genome shotgun (WGS) entry which is preliminary data.</text>
</comment>
<dbReference type="EMBL" id="JACJIQ010000030">
    <property type="protein sequence ID" value="MBA9079778.1"/>
    <property type="molecule type" value="Genomic_DNA"/>
</dbReference>
<keyword evidence="1" id="KW-0732">Signal</keyword>
<feature type="signal peptide" evidence="1">
    <location>
        <begin position="1"/>
        <end position="22"/>
    </location>
</feature>
<gene>
    <name evidence="3" type="ORF">FHS90_004519</name>
</gene>
<dbReference type="SUPFAM" id="SSF56300">
    <property type="entry name" value="Metallo-dependent phosphatases"/>
    <property type="match status" value="1"/>
</dbReference>
<dbReference type="InterPro" id="IPR029052">
    <property type="entry name" value="Metallo-depent_PP-like"/>
</dbReference>
<dbReference type="GO" id="GO:0016787">
    <property type="term" value="F:hydrolase activity"/>
    <property type="evidence" value="ECO:0007669"/>
    <property type="project" value="InterPro"/>
</dbReference>
<keyword evidence="4" id="KW-1185">Reference proteome</keyword>
<organism evidence="3 4">
    <name type="scientific">Rufibacter quisquiliarum</name>
    <dbReference type="NCBI Taxonomy" id="1549639"/>
    <lineage>
        <taxon>Bacteria</taxon>
        <taxon>Pseudomonadati</taxon>
        <taxon>Bacteroidota</taxon>
        <taxon>Cytophagia</taxon>
        <taxon>Cytophagales</taxon>
        <taxon>Hymenobacteraceae</taxon>
        <taxon>Rufibacter</taxon>
    </lineage>
</organism>